<feature type="compositionally biased region" description="Basic and acidic residues" evidence="6">
    <location>
        <begin position="247"/>
        <end position="257"/>
    </location>
</feature>
<dbReference type="GO" id="GO:0003677">
    <property type="term" value="F:DNA binding"/>
    <property type="evidence" value="ECO:0007669"/>
    <property type="project" value="UniProtKB-KW"/>
</dbReference>
<keyword evidence="4" id="KW-0804">Transcription</keyword>
<keyword evidence="3" id="KW-0238">DNA-binding</keyword>
<dbReference type="Gene3D" id="2.40.330.10">
    <property type="entry name" value="DNA-binding pseudobarrel domain"/>
    <property type="match status" value="2"/>
</dbReference>
<dbReference type="PANTHER" id="PTHR31541">
    <property type="entry name" value="B3 DOMAIN PLANT PROTEIN-RELATED"/>
    <property type="match status" value="1"/>
</dbReference>
<evidence type="ECO:0000256" key="5">
    <source>
        <dbReference type="ARBA" id="ARBA00023242"/>
    </source>
</evidence>
<gene>
    <name evidence="7" type="ORF">DKX38_017906</name>
</gene>
<organism evidence="7 8">
    <name type="scientific">Salix brachista</name>
    <dbReference type="NCBI Taxonomy" id="2182728"/>
    <lineage>
        <taxon>Eukaryota</taxon>
        <taxon>Viridiplantae</taxon>
        <taxon>Streptophyta</taxon>
        <taxon>Embryophyta</taxon>
        <taxon>Tracheophyta</taxon>
        <taxon>Spermatophyta</taxon>
        <taxon>Magnoliopsida</taxon>
        <taxon>eudicotyledons</taxon>
        <taxon>Gunneridae</taxon>
        <taxon>Pentapetalae</taxon>
        <taxon>rosids</taxon>
        <taxon>fabids</taxon>
        <taxon>Malpighiales</taxon>
        <taxon>Salicaceae</taxon>
        <taxon>Saliceae</taxon>
        <taxon>Salix</taxon>
    </lineage>
</organism>
<dbReference type="InterPro" id="IPR005508">
    <property type="entry name" value="At2g31720-like"/>
</dbReference>
<comment type="subcellular location">
    <subcellularLocation>
        <location evidence="1">Nucleus</location>
    </subcellularLocation>
</comment>
<comment type="caution">
    <text evidence="7">The sequence shown here is derived from an EMBL/GenBank/DDBJ whole genome shotgun (WGS) entry which is preliminary data.</text>
</comment>
<feature type="region of interest" description="Disordered" evidence="6">
    <location>
        <begin position="224"/>
        <end position="265"/>
    </location>
</feature>
<evidence type="ECO:0008006" key="9">
    <source>
        <dbReference type="Google" id="ProtNLM"/>
    </source>
</evidence>
<feature type="region of interest" description="Disordered" evidence="6">
    <location>
        <begin position="164"/>
        <end position="192"/>
    </location>
</feature>
<keyword evidence="2" id="KW-0805">Transcription regulation</keyword>
<dbReference type="Proteomes" id="UP000326939">
    <property type="component" value="Chromosome 11"/>
</dbReference>
<feature type="compositionally biased region" description="Polar residues" evidence="6">
    <location>
        <begin position="168"/>
        <end position="187"/>
    </location>
</feature>
<dbReference type="Pfam" id="PF03754">
    <property type="entry name" value="At2g31720-like"/>
    <property type="match status" value="1"/>
</dbReference>
<keyword evidence="5" id="KW-0539">Nucleus</keyword>
<accession>A0A5N5KWP8</accession>
<evidence type="ECO:0000313" key="7">
    <source>
        <dbReference type="EMBL" id="KAB5534820.1"/>
    </source>
</evidence>
<evidence type="ECO:0000256" key="6">
    <source>
        <dbReference type="SAM" id="MobiDB-lite"/>
    </source>
</evidence>
<dbReference type="GO" id="GO:0005634">
    <property type="term" value="C:nucleus"/>
    <property type="evidence" value="ECO:0007669"/>
    <property type="project" value="UniProtKB-SubCell"/>
</dbReference>
<sequence>MSTEVKLVELRLKDGNVHQSTMKLRRRQMKNSVSYVLTSNWNHVVDRNAGALKVDDIVQVYSFRRDQKLWLLLIKFLHIFVEEEERKMVHSSRINFDHPYYDDVDEYYLGLSNETEYEKEASNPREKEFGDSFKLLTSAERHQFLKTQTSRVFVPKKRRGSGGLGFTSMKTPCTDQKAKSTTGSIDESGSPLGAILVPEKRRASRHKFVRKNNHCIMSTDQEDDLTAKMKSNQEKKTAGRKRVLKSQRVDVDDDRRQRSSKKMKKMGGRVDFKKLGLYPPPDLSSDIKSVMNHQEGRDSEIKLRIMKQMFKTDMDKHQERFSMPLNQIKDGHDFLNETEMEEVRHGESMSTEVKLVELRLKDGNVHQSTMKLRRRQMKNTVSYVLTSNWNHVLERNAGALKVDDIVQVYSFRRDQKLWLVLIKVMDAE</sequence>
<dbReference type="PANTHER" id="PTHR31541:SF25">
    <property type="entry name" value="GAMMA-GLIADIN B"/>
    <property type="match status" value="1"/>
</dbReference>
<dbReference type="AlphaFoldDB" id="A0A5N5KWP8"/>
<reference evidence="8" key="1">
    <citation type="journal article" date="2019" name="Gigascience">
        <title>De novo genome assembly of the endangered Acer yangbiense, a plant species with extremely small populations endemic to Yunnan Province, China.</title>
        <authorList>
            <person name="Yang J."/>
            <person name="Wariss H.M."/>
            <person name="Tao L."/>
            <person name="Zhang R."/>
            <person name="Yun Q."/>
            <person name="Hollingsworth P."/>
            <person name="Dao Z."/>
            <person name="Luo G."/>
            <person name="Guo H."/>
            <person name="Ma Y."/>
            <person name="Sun W."/>
        </authorList>
    </citation>
    <scope>NUCLEOTIDE SEQUENCE [LARGE SCALE GENOMIC DNA]</scope>
    <source>
        <strain evidence="8">cv. br00</strain>
    </source>
</reference>
<feature type="compositionally biased region" description="Basic and acidic residues" evidence="6">
    <location>
        <begin position="225"/>
        <end position="237"/>
    </location>
</feature>
<dbReference type="EMBL" id="VDCV01000011">
    <property type="protein sequence ID" value="KAB5534820.1"/>
    <property type="molecule type" value="Genomic_DNA"/>
</dbReference>
<dbReference type="InterPro" id="IPR015300">
    <property type="entry name" value="DNA-bd_pseudobarrel_sf"/>
</dbReference>
<evidence type="ECO:0000256" key="4">
    <source>
        <dbReference type="ARBA" id="ARBA00023163"/>
    </source>
</evidence>
<name>A0A5N5KWP8_9ROSI</name>
<dbReference type="SUPFAM" id="SSF101936">
    <property type="entry name" value="DNA-binding pseudobarrel domain"/>
    <property type="match status" value="1"/>
</dbReference>
<keyword evidence="8" id="KW-1185">Reference proteome</keyword>
<evidence type="ECO:0000313" key="8">
    <source>
        <dbReference type="Proteomes" id="UP000326939"/>
    </source>
</evidence>
<evidence type="ECO:0000256" key="2">
    <source>
        <dbReference type="ARBA" id="ARBA00023015"/>
    </source>
</evidence>
<evidence type="ECO:0000256" key="3">
    <source>
        <dbReference type="ARBA" id="ARBA00023125"/>
    </source>
</evidence>
<protein>
    <recommendedName>
        <fullName evidence="9">TF-B3 domain-containing protein</fullName>
    </recommendedName>
</protein>
<evidence type="ECO:0000256" key="1">
    <source>
        <dbReference type="ARBA" id="ARBA00004123"/>
    </source>
</evidence>
<proteinExistence type="predicted"/>